<keyword evidence="6" id="KW-0732">Signal</keyword>
<keyword evidence="4" id="KW-0862">Zinc</keyword>
<keyword evidence="3" id="KW-0378">Hydrolase</keyword>
<dbReference type="Gene3D" id="3.30.830.10">
    <property type="entry name" value="Metalloenzyme, LuxS/M16 peptidase-like"/>
    <property type="match status" value="4"/>
</dbReference>
<sequence length="935" mass="104589">MKFWSLLLLLSSPLVVAAPTLVKEVTSSTDGLVIPYQMYQLDNGLTVLLNTDKSDPLVHVEMTYHVGSAREEPEQTGFAHFFEHMMFQGSKHVGDQEHFRLINEAGGTMNGTTNQDRTNYYETVPANHLEKVLWLEADRMGFLLEAVSQRKFEIQRDTVKNERAQRIDNQPYGLVSERMGELLYPRDHPYSWQPIGYVEDLDRVNVDHLKAFFNRWYGPNNATLVISGDFEPSQTLEWVEKYFGSIPKGPKVEDAKPAVAKLDKDRYQTLVDDRIRMPMLYMSYPTVWLGQEDEAALDVLANVLGGGKSSLLYQELVETGKAVSAGAGHYCGELACTLSIWAYSNPSKDGSLEPLETEIKRIVKEIEKRGINKDDVDKAVTELRANLILGLDSTQGKARQLALGQVLQGDPLYAINAWRQLEKTTPEQVSQVYKHYVQGQPKASLSVVPSEHTDWQAAPPNYETPQRVLPKTEQPLTQTNARQVKDDFDRSQMPDSSEPVVITPPKLWHTTLGDNIQLQGITNDEIPAVSIILAFPGGQLAETPEQVGIASLTAELMNQGTTKLSSGEFSEALERLGASVNVSHGFYTNLINITTMTETLPQTLDLVEELLLTPGLREQDFEKVKTRMLESMAQSRHQPSWLAQQAFRQLMYGETRMGLPDNGQAEHVAKITLDQVRDYYHAYYNPANGHVLVAGDLSKEQAAKDFAFLKQWQGKAPHLEAVTVKPQPATPGIYIVDVPGSVQSVLRIGRRALPTDATGPYFYANLMNFNLGGNFNSRINLNLREDKGFTYGANSYFTGNRDAGVFLVASDVRADVTADAITNILQELEQFKEQGPTTKEVAYLRSSYSQQDALAYETLGDKAGFLLQLAMMKLSPDYLAKQQEIVAKVSQAELTELAKQWLDPKEMVIVVVGDKAKLEKSLQELHLPLHDFTIE</sequence>
<evidence type="ECO:0000313" key="10">
    <source>
        <dbReference type="Proteomes" id="UP000243793"/>
    </source>
</evidence>
<feature type="domain" description="Peptidase M16 C-terminal" evidence="8">
    <location>
        <begin position="204"/>
        <end position="383"/>
    </location>
</feature>
<feature type="domain" description="Peptidase M16 N-terminal" evidence="7">
    <location>
        <begin position="525"/>
        <end position="653"/>
    </location>
</feature>
<dbReference type="GO" id="GO:0006508">
    <property type="term" value="P:proteolysis"/>
    <property type="evidence" value="ECO:0007669"/>
    <property type="project" value="UniProtKB-KW"/>
</dbReference>
<dbReference type="InterPro" id="IPR050626">
    <property type="entry name" value="Peptidase_M16"/>
</dbReference>
<proteinExistence type="inferred from homology"/>
<evidence type="ECO:0000256" key="4">
    <source>
        <dbReference type="ARBA" id="ARBA00022833"/>
    </source>
</evidence>
<feature type="domain" description="Peptidase M16 N-terminal" evidence="7">
    <location>
        <begin position="47"/>
        <end position="165"/>
    </location>
</feature>
<dbReference type="Pfam" id="PF00675">
    <property type="entry name" value="Peptidase_M16"/>
    <property type="match status" value="2"/>
</dbReference>
<dbReference type="EMBL" id="CP021376">
    <property type="protein sequence ID" value="ART80043.1"/>
    <property type="molecule type" value="Genomic_DNA"/>
</dbReference>
<dbReference type="InterPro" id="IPR011249">
    <property type="entry name" value="Metalloenz_LuxS/M16"/>
</dbReference>
<dbReference type="RefSeq" id="WP_086963912.1">
    <property type="nucleotide sequence ID" value="NZ_CP021376.1"/>
</dbReference>
<gene>
    <name evidence="9" type="ORF">CBP12_07715</name>
</gene>
<feature type="signal peptide" evidence="6">
    <location>
        <begin position="1"/>
        <end position="17"/>
    </location>
</feature>
<feature type="domain" description="Peptidase M16 C-terminal" evidence="8">
    <location>
        <begin position="670"/>
        <end position="846"/>
    </location>
</feature>
<dbReference type="InterPro" id="IPR007863">
    <property type="entry name" value="Peptidase_M16_C"/>
</dbReference>
<dbReference type="GO" id="GO:0046872">
    <property type="term" value="F:metal ion binding"/>
    <property type="evidence" value="ECO:0007669"/>
    <property type="project" value="InterPro"/>
</dbReference>
<evidence type="ECO:0000256" key="1">
    <source>
        <dbReference type="ARBA" id="ARBA00007261"/>
    </source>
</evidence>
<accession>A0A1Y0CXH9</accession>
<dbReference type="PANTHER" id="PTHR43690:SF35">
    <property type="entry name" value="NON-CATALYTIC MEMBER OF PEPTIDASE SUBFAMILY M16B-RELATED"/>
    <property type="match status" value="1"/>
</dbReference>
<evidence type="ECO:0000256" key="5">
    <source>
        <dbReference type="ARBA" id="ARBA00023049"/>
    </source>
</evidence>
<feature type="chain" id="PRO_5012281976" evidence="6">
    <location>
        <begin position="18"/>
        <end position="935"/>
    </location>
</feature>
<name>A0A1Y0CXH9_9GAMM</name>
<dbReference type="KEGG" id="ocm:CBP12_07715"/>
<evidence type="ECO:0000256" key="3">
    <source>
        <dbReference type="ARBA" id="ARBA00022801"/>
    </source>
</evidence>
<keyword evidence="2" id="KW-0645">Protease</keyword>
<reference evidence="10" key="1">
    <citation type="submission" date="2017-05" db="EMBL/GenBank/DDBJ databases">
        <authorList>
            <person name="Sung H."/>
        </authorList>
    </citation>
    <scope>NUCLEOTIDE SEQUENCE [LARGE SCALE GENOMIC DNA]</scope>
    <source>
        <strain evidence="10">AMac2203</strain>
    </source>
</reference>
<evidence type="ECO:0000259" key="7">
    <source>
        <dbReference type="Pfam" id="PF00675"/>
    </source>
</evidence>
<comment type="similarity">
    <text evidence="1">Belongs to the peptidase M16 family.</text>
</comment>
<dbReference type="InterPro" id="IPR011765">
    <property type="entry name" value="Pept_M16_N"/>
</dbReference>
<dbReference type="GO" id="GO:0008237">
    <property type="term" value="F:metallopeptidase activity"/>
    <property type="evidence" value="ECO:0007669"/>
    <property type="project" value="UniProtKB-KW"/>
</dbReference>
<protein>
    <submittedName>
        <fullName evidence="9">Peptidase M16</fullName>
    </submittedName>
</protein>
<keyword evidence="10" id="KW-1185">Reference proteome</keyword>
<dbReference type="Pfam" id="PF05193">
    <property type="entry name" value="Peptidase_M16_C"/>
    <property type="match status" value="2"/>
</dbReference>
<dbReference type="Proteomes" id="UP000243793">
    <property type="component" value="Chromosome"/>
</dbReference>
<dbReference type="AlphaFoldDB" id="A0A1Y0CXH9"/>
<evidence type="ECO:0000259" key="8">
    <source>
        <dbReference type="Pfam" id="PF05193"/>
    </source>
</evidence>
<organism evidence="9 10">
    <name type="scientific">Oceanisphaera avium</name>
    <dbReference type="NCBI Taxonomy" id="1903694"/>
    <lineage>
        <taxon>Bacteria</taxon>
        <taxon>Pseudomonadati</taxon>
        <taxon>Pseudomonadota</taxon>
        <taxon>Gammaproteobacteria</taxon>
        <taxon>Aeromonadales</taxon>
        <taxon>Aeromonadaceae</taxon>
        <taxon>Oceanisphaera</taxon>
    </lineage>
</organism>
<dbReference type="PANTHER" id="PTHR43690">
    <property type="entry name" value="NARDILYSIN"/>
    <property type="match status" value="1"/>
</dbReference>
<keyword evidence="5" id="KW-0482">Metalloprotease</keyword>
<dbReference type="SUPFAM" id="SSF63411">
    <property type="entry name" value="LuxS/MPP-like metallohydrolase"/>
    <property type="match status" value="4"/>
</dbReference>
<evidence type="ECO:0000256" key="2">
    <source>
        <dbReference type="ARBA" id="ARBA00022670"/>
    </source>
</evidence>
<dbReference type="OrthoDB" id="9811314at2"/>
<evidence type="ECO:0000256" key="6">
    <source>
        <dbReference type="SAM" id="SignalP"/>
    </source>
</evidence>
<evidence type="ECO:0000313" key="9">
    <source>
        <dbReference type="EMBL" id="ART80043.1"/>
    </source>
</evidence>